<reference evidence="1" key="1">
    <citation type="submission" date="2020-11" db="EMBL/GenBank/DDBJ databases">
        <authorList>
            <consortium name="DOE Joint Genome Institute"/>
            <person name="Ahrendt S."/>
            <person name="Riley R."/>
            <person name="Andreopoulos W."/>
            <person name="Labutti K."/>
            <person name="Pangilinan J."/>
            <person name="Ruiz-Duenas F.J."/>
            <person name="Barrasa J.M."/>
            <person name="Sanchez-Garcia M."/>
            <person name="Camarero S."/>
            <person name="Miyauchi S."/>
            <person name="Serrano A."/>
            <person name="Linde D."/>
            <person name="Babiker R."/>
            <person name="Drula E."/>
            <person name="Ayuso-Fernandez I."/>
            <person name="Pacheco R."/>
            <person name="Padilla G."/>
            <person name="Ferreira P."/>
            <person name="Barriuso J."/>
            <person name="Kellner H."/>
            <person name="Castanera R."/>
            <person name="Alfaro M."/>
            <person name="Ramirez L."/>
            <person name="Pisabarro A.G."/>
            <person name="Kuo A."/>
            <person name="Tritt A."/>
            <person name="Lipzen A."/>
            <person name="He G."/>
            <person name="Yan M."/>
            <person name="Ng V."/>
            <person name="Cullen D."/>
            <person name="Martin F."/>
            <person name="Rosso M.-N."/>
            <person name="Henrissat B."/>
            <person name="Hibbett D."/>
            <person name="Martinez A.T."/>
            <person name="Grigoriev I.V."/>
        </authorList>
    </citation>
    <scope>NUCLEOTIDE SEQUENCE</scope>
    <source>
        <strain evidence="1">CBS 247.69</strain>
    </source>
</reference>
<name>A0A9P5XUU1_9AGAR</name>
<evidence type="ECO:0000313" key="2">
    <source>
        <dbReference type="Proteomes" id="UP000807353"/>
    </source>
</evidence>
<dbReference type="PANTHER" id="PTHR33112:SF16">
    <property type="entry name" value="HETEROKARYON INCOMPATIBILITY DOMAIN-CONTAINING PROTEIN"/>
    <property type="match status" value="1"/>
</dbReference>
<dbReference type="AlphaFoldDB" id="A0A9P5XUU1"/>
<proteinExistence type="predicted"/>
<dbReference type="OrthoDB" id="5125733at2759"/>
<evidence type="ECO:0000313" key="1">
    <source>
        <dbReference type="EMBL" id="KAF9456987.1"/>
    </source>
</evidence>
<gene>
    <name evidence="1" type="ORF">BDZ94DRAFT_1228692</name>
</gene>
<organism evidence="1 2">
    <name type="scientific">Collybia nuda</name>
    <dbReference type="NCBI Taxonomy" id="64659"/>
    <lineage>
        <taxon>Eukaryota</taxon>
        <taxon>Fungi</taxon>
        <taxon>Dikarya</taxon>
        <taxon>Basidiomycota</taxon>
        <taxon>Agaricomycotina</taxon>
        <taxon>Agaricomycetes</taxon>
        <taxon>Agaricomycetidae</taxon>
        <taxon>Agaricales</taxon>
        <taxon>Tricholomatineae</taxon>
        <taxon>Clitocybaceae</taxon>
        <taxon>Collybia</taxon>
    </lineage>
</organism>
<protein>
    <recommendedName>
        <fullName evidence="3">Heterokaryon incompatibility domain-containing protein</fullName>
    </recommendedName>
</protein>
<evidence type="ECO:0008006" key="3">
    <source>
        <dbReference type="Google" id="ProtNLM"/>
    </source>
</evidence>
<sequence length="460" mass="51828">MPDRDQSSMLEDNNLSPDIRKLVCARCWGTVFSSKSFRILWEESPEGIRLSKQHSFCIIQDSDEDKAQEIAKMRLNFRNAFITILSSRANSVSEGFLHNTHSSPPLTPIRLPFRCPDGNVGTFIIFRHSEIVEPTDSRAWCLGERVLSPRLLVFSTYGLQYECQTTRINVNGSPLGIPSSLPRLPDYALTAEPGRVAEWQLDMAWDVILQRYTASGLSQQEDKLLAIAGIAEQFHRLWPRSRYAAGIWTHQLPSALLWQQQGYDLRERPKIYRAPSWSWASVDGLVAPRGMAGNADTWRSASESLYDSVNICEVKKVEAEVKFSSNPYGAVTSASLILCAETVRITWNTPENPHVILPDKLSERGYLMAGHRVLDSVGYVQMDALDLPDLPIVEVTLAGVTKHPVPLPSIARLGQHDIYGIMLLRVHEEGSDVTNYRRIGSFSMNAENWFPTSRHDIHII</sequence>
<comment type="caution">
    <text evidence="1">The sequence shown here is derived from an EMBL/GenBank/DDBJ whole genome shotgun (WGS) entry which is preliminary data.</text>
</comment>
<accession>A0A9P5XUU1</accession>
<dbReference type="PANTHER" id="PTHR33112">
    <property type="entry name" value="DOMAIN PROTEIN, PUTATIVE-RELATED"/>
    <property type="match status" value="1"/>
</dbReference>
<dbReference type="Proteomes" id="UP000807353">
    <property type="component" value="Unassembled WGS sequence"/>
</dbReference>
<dbReference type="EMBL" id="MU150393">
    <property type="protein sequence ID" value="KAF9456987.1"/>
    <property type="molecule type" value="Genomic_DNA"/>
</dbReference>
<keyword evidence="2" id="KW-1185">Reference proteome</keyword>